<feature type="compositionally biased region" description="Basic and acidic residues" evidence="6">
    <location>
        <begin position="64"/>
        <end position="85"/>
    </location>
</feature>
<sequence>MTENYSPTPVSAENLEMINKKGSEQENKLTVEYMKGPPALNHQFQNKDTDDSTPFTNNQAVSPKFEEKVPDDKKNQVSENSRSDIPEEDSPILPAIPQSSTVETDATQQETTIQHETENENLSEAETVIFQEEENNIVDERANVNKEVTRVQSEGLSLNNHVEDASTRFVKDNPTQENRSMVVEEETSAAEKEEDADEEDEEEEEEEKESVSEGREYSKKIETRGPSGRKRRRVTASRARYSIRDGRSKRSSTAEGQESGADPDGESAYDSRNGFEQPSDQDAEKTLKRKEAFEALSVLRNRIYGKRLLRLDEQEELIRNKKHERFNACVDLVVEHRNNRIHRATELLKKQLTAIQNMMNFVYSQRKYQFLFDKRKVRQTLSTNVAAKFYRLLNRQQISYDPIIQLQKQTSYRQNALFNKQRLDYETAVLCELDNFVGFPTAPIIEQASMDDIQQDLIEMGELFGNDR</sequence>
<dbReference type="OMA" id="DTPWANP"/>
<dbReference type="SMART" id="SM01401">
    <property type="entry name" value="Sds3"/>
    <property type="match status" value="1"/>
</dbReference>
<feature type="region of interest" description="Disordered" evidence="6">
    <location>
        <begin position="1"/>
        <end position="123"/>
    </location>
</feature>
<evidence type="ECO:0000256" key="3">
    <source>
        <dbReference type="ARBA" id="ARBA00023015"/>
    </source>
</evidence>
<dbReference type="GO" id="GO:0010468">
    <property type="term" value="P:regulation of gene expression"/>
    <property type="evidence" value="ECO:0007669"/>
    <property type="project" value="UniProtKB-ARBA"/>
</dbReference>
<accession>S9W540</accession>
<keyword evidence="3" id="KW-0805">Transcription regulation</keyword>
<reference evidence="7 8" key="1">
    <citation type="journal article" date="2011" name="Science">
        <title>Comparative functional genomics of the fission yeasts.</title>
        <authorList>
            <person name="Rhind N."/>
            <person name="Chen Z."/>
            <person name="Yassour M."/>
            <person name="Thompson D.A."/>
            <person name="Haas B.J."/>
            <person name="Habib N."/>
            <person name="Wapinski I."/>
            <person name="Roy S."/>
            <person name="Lin M.F."/>
            <person name="Heiman D.I."/>
            <person name="Young S.K."/>
            <person name="Furuya K."/>
            <person name="Guo Y."/>
            <person name="Pidoux A."/>
            <person name="Chen H.M."/>
            <person name="Robbertse B."/>
            <person name="Goldberg J.M."/>
            <person name="Aoki K."/>
            <person name="Bayne E.H."/>
            <person name="Berlin A.M."/>
            <person name="Desjardins C.A."/>
            <person name="Dobbs E."/>
            <person name="Dukaj L."/>
            <person name="Fan L."/>
            <person name="FitzGerald M.G."/>
            <person name="French C."/>
            <person name="Gujja S."/>
            <person name="Hansen K."/>
            <person name="Keifenheim D."/>
            <person name="Levin J.Z."/>
            <person name="Mosher R.A."/>
            <person name="Mueller C.A."/>
            <person name="Pfiffner J."/>
            <person name="Priest M."/>
            <person name="Russ C."/>
            <person name="Smialowska A."/>
            <person name="Swoboda P."/>
            <person name="Sykes S.M."/>
            <person name="Vaughn M."/>
            <person name="Vengrova S."/>
            <person name="Yoder R."/>
            <person name="Zeng Q."/>
            <person name="Allshire R."/>
            <person name="Baulcombe D."/>
            <person name="Birren B.W."/>
            <person name="Brown W."/>
            <person name="Ekwall K."/>
            <person name="Kellis M."/>
            <person name="Leatherwood J."/>
            <person name="Levin H."/>
            <person name="Margalit H."/>
            <person name="Martienssen R."/>
            <person name="Nieduszynski C.A."/>
            <person name="Spatafora J.W."/>
            <person name="Friedman N."/>
            <person name="Dalgaard J.Z."/>
            <person name="Baumann P."/>
            <person name="Niki H."/>
            <person name="Regev A."/>
            <person name="Nusbaum C."/>
        </authorList>
    </citation>
    <scope>NUCLEOTIDE SEQUENCE [LARGE SCALE GENOMIC DNA]</scope>
    <source>
        <strain evidence="8">OY26 / ATCC MYA-4695 / CBS 11777 / NBRC 106824 / NRRL Y48691</strain>
    </source>
</reference>
<keyword evidence="4" id="KW-0804">Transcription</keyword>
<keyword evidence="8" id="KW-1185">Reference proteome</keyword>
<dbReference type="AlphaFoldDB" id="S9W540"/>
<gene>
    <name evidence="7" type="ORF">SPOG_03108</name>
</gene>
<dbReference type="OrthoDB" id="5400153at2759"/>
<keyword evidence="2" id="KW-0678">Repressor</keyword>
<evidence type="ECO:0000256" key="6">
    <source>
        <dbReference type="SAM" id="MobiDB-lite"/>
    </source>
</evidence>
<feature type="compositionally biased region" description="Basic and acidic residues" evidence="6">
    <location>
        <begin position="18"/>
        <end position="29"/>
    </location>
</feature>
<evidence type="ECO:0000256" key="4">
    <source>
        <dbReference type="ARBA" id="ARBA00023163"/>
    </source>
</evidence>
<dbReference type="GeneID" id="25037427"/>
<dbReference type="InterPro" id="IPR013907">
    <property type="entry name" value="Sds3"/>
</dbReference>
<name>S9W540_SCHCR</name>
<organism evidence="7 8">
    <name type="scientific">Schizosaccharomyces cryophilus (strain OY26 / ATCC MYA-4695 / CBS 11777 / NBRC 106824 / NRRL Y48691)</name>
    <name type="common">Fission yeast</name>
    <dbReference type="NCBI Taxonomy" id="653667"/>
    <lineage>
        <taxon>Eukaryota</taxon>
        <taxon>Fungi</taxon>
        <taxon>Dikarya</taxon>
        <taxon>Ascomycota</taxon>
        <taxon>Taphrinomycotina</taxon>
        <taxon>Schizosaccharomycetes</taxon>
        <taxon>Schizosaccharomycetales</taxon>
        <taxon>Schizosaccharomycetaceae</taxon>
        <taxon>Schizosaccharomyces</taxon>
    </lineage>
</organism>
<dbReference type="GO" id="GO:0005654">
    <property type="term" value="C:nucleoplasm"/>
    <property type="evidence" value="ECO:0007669"/>
    <property type="project" value="UniProtKB-ARBA"/>
</dbReference>
<feature type="compositionally biased region" description="Basic and acidic residues" evidence="6">
    <location>
        <begin position="209"/>
        <end position="223"/>
    </location>
</feature>
<feature type="compositionally biased region" description="Polar residues" evidence="6">
    <location>
        <begin position="51"/>
        <end position="61"/>
    </location>
</feature>
<evidence type="ECO:0000313" key="7">
    <source>
        <dbReference type="EMBL" id="EPY53659.1"/>
    </source>
</evidence>
<evidence type="ECO:0000313" key="8">
    <source>
        <dbReference type="Proteomes" id="UP000015464"/>
    </source>
</evidence>
<dbReference type="STRING" id="653667.S9W540"/>
<evidence type="ECO:0000256" key="2">
    <source>
        <dbReference type="ARBA" id="ARBA00022491"/>
    </source>
</evidence>
<comment type="subcellular location">
    <subcellularLocation>
        <location evidence="1">Nucleus</location>
    </subcellularLocation>
</comment>
<feature type="compositionally biased region" description="Polar residues" evidence="6">
    <location>
        <begin position="97"/>
        <end position="106"/>
    </location>
</feature>
<dbReference type="RefSeq" id="XP_013021221.1">
    <property type="nucleotide sequence ID" value="XM_013165767.1"/>
</dbReference>
<dbReference type="Proteomes" id="UP000015464">
    <property type="component" value="Unassembled WGS sequence"/>
</dbReference>
<feature type="compositionally biased region" description="Polar residues" evidence="6">
    <location>
        <begin position="1"/>
        <end position="11"/>
    </location>
</feature>
<keyword evidence="5" id="KW-0539">Nucleus</keyword>
<feature type="compositionally biased region" description="Basic and acidic residues" evidence="6">
    <location>
        <begin position="161"/>
        <end position="171"/>
    </location>
</feature>
<protein>
    <submittedName>
        <fullName evidence="7">Sds3-like family protein Dep1</fullName>
    </submittedName>
</protein>
<evidence type="ECO:0000256" key="5">
    <source>
        <dbReference type="ARBA" id="ARBA00023242"/>
    </source>
</evidence>
<evidence type="ECO:0000256" key="1">
    <source>
        <dbReference type="ARBA" id="ARBA00004123"/>
    </source>
</evidence>
<proteinExistence type="predicted"/>
<feature type="compositionally biased region" description="Acidic residues" evidence="6">
    <location>
        <begin position="183"/>
        <end position="208"/>
    </location>
</feature>
<feature type="region of interest" description="Disordered" evidence="6">
    <location>
        <begin position="152"/>
        <end position="285"/>
    </location>
</feature>
<dbReference type="HOGENOM" id="CLU_576408_0_0_1"/>
<dbReference type="EMBL" id="KE546988">
    <property type="protein sequence ID" value="EPY53659.1"/>
    <property type="molecule type" value="Genomic_DNA"/>
</dbReference>
<dbReference type="eggNOG" id="ENOG502S14R">
    <property type="taxonomic scope" value="Eukaryota"/>
</dbReference>